<gene>
    <name evidence="2" type="primary">cobC</name>
    <name evidence="2" type="ORF">ACFQ21_13835</name>
</gene>
<dbReference type="GO" id="GO:0043755">
    <property type="term" value="F:alpha-ribazole phosphatase activity"/>
    <property type="evidence" value="ECO:0007669"/>
    <property type="project" value="UniProtKB-EC"/>
</dbReference>
<dbReference type="Proteomes" id="UP001597112">
    <property type="component" value="Unassembled WGS sequence"/>
</dbReference>
<dbReference type="SMART" id="SM00855">
    <property type="entry name" value="PGAM"/>
    <property type="match status" value="1"/>
</dbReference>
<dbReference type="InterPro" id="IPR013078">
    <property type="entry name" value="His_Pase_superF_clade-1"/>
</dbReference>
<keyword evidence="3" id="KW-1185">Reference proteome</keyword>
<dbReference type="CDD" id="cd07067">
    <property type="entry name" value="HP_PGM_like"/>
    <property type="match status" value="1"/>
</dbReference>
<dbReference type="PANTHER" id="PTHR48100:SF59">
    <property type="entry name" value="ADENOSYLCOBALAMIN_ALPHA-RIBAZOLE PHOSPHATASE"/>
    <property type="match status" value="1"/>
</dbReference>
<dbReference type="Gene3D" id="3.40.50.1240">
    <property type="entry name" value="Phosphoglycerate mutase-like"/>
    <property type="match status" value="1"/>
</dbReference>
<dbReference type="InterPro" id="IPR050275">
    <property type="entry name" value="PGM_Phosphatase"/>
</dbReference>
<dbReference type="SUPFAM" id="SSF53254">
    <property type="entry name" value="Phosphoglycerate mutase-like"/>
    <property type="match status" value="1"/>
</dbReference>
<dbReference type="InterPro" id="IPR017578">
    <property type="entry name" value="Ribazole_CobC"/>
</dbReference>
<keyword evidence="2" id="KW-0378">Hydrolase</keyword>
<evidence type="ECO:0000256" key="1">
    <source>
        <dbReference type="NCBIfam" id="TIGR03162"/>
    </source>
</evidence>
<dbReference type="Pfam" id="PF00300">
    <property type="entry name" value="His_Phos_1"/>
    <property type="match status" value="1"/>
</dbReference>
<dbReference type="EC" id="3.1.3.73" evidence="1"/>
<sequence>MEIHVIRHTAPDIAKGVCYGYTDIPLLSSFEEETQAIFHSIPNSIEVIYTSPLSRCKRLAYKLSETKNVSVLEDVRLKELNFGTWEMQRWDDIDSTLLLKWMSNYEDECCPNGESYRQLVNRVDDFLVTLSQTDYKRIAIVTHGGVIKAMHTLINKLTLKDAMARHAVYGEITIFNL</sequence>
<dbReference type="InterPro" id="IPR029033">
    <property type="entry name" value="His_PPase_superfam"/>
</dbReference>
<protein>
    <recommendedName>
        <fullName evidence="1">Alpha-ribazole phosphatase</fullName>
        <ecNumber evidence="1">3.1.3.73</ecNumber>
    </recommendedName>
</protein>
<name>A0ABW3K2I3_9BACT</name>
<proteinExistence type="predicted"/>
<reference evidence="3" key="1">
    <citation type="journal article" date="2019" name="Int. J. Syst. Evol. Microbiol.">
        <title>The Global Catalogue of Microorganisms (GCM) 10K type strain sequencing project: providing services to taxonomists for standard genome sequencing and annotation.</title>
        <authorList>
            <consortium name="The Broad Institute Genomics Platform"/>
            <consortium name="The Broad Institute Genome Sequencing Center for Infectious Disease"/>
            <person name="Wu L."/>
            <person name="Ma J."/>
        </authorList>
    </citation>
    <scope>NUCLEOTIDE SEQUENCE [LARGE SCALE GENOMIC DNA]</scope>
    <source>
        <strain evidence="3">CCUG 58938</strain>
    </source>
</reference>
<organism evidence="2 3">
    <name type="scientific">Ohtaekwangia kribbensis</name>
    <dbReference type="NCBI Taxonomy" id="688913"/>
    <lineage>
        <taxon>Bacteria</taxon>
        <taxon>Pseudomonadati</taxon>
        <taxon>Bacteroidota</taxon>
        <taxon>Cytophagia</taxon>
        <taxon>Cytophagales</taxon>
        <taxon>Fulvivirgaceae</taxon>
        <taxon>Ohtaekwangia</taxon>
    </lineage>
</organism>
<dbReference type="EMBL" id="JBHTKA010000004">
    <property type="protein sequence ID" value="MFD1000399.1"/>
    <property type="molecule type" value="Genomic_DNA"/>
</dbReference>
<comment type="caution">
    <text evidence="2">The sequence shown here is derived from an EMBL/GenBank/DDBJ whole genome shotgun (WGS) entry which is preliminary data.</text>
</comment>
<accession>A0ABW3K2I3</accession>
<dbReference type="PANTHER" id="PTHR48100">
    <property type="entry name" value="BROAD-SPECIFICITY PHOSPHATASE YOR283W-RELATED"/>
    <property type="match status" value="1"/>
</dbReference>
<dbReference type="NCBIfam" id="TIGR03162">
    <property type="entry name" value="ribazole_cobC"/>
    <property type="match status" value="1"/>
</dbReference>
<evidence type="ECO:0000313" key="2">
    <source>
        <dbReference type="EMBL" id="MFD1000399.1"/>
    </source>
</evidence>
<dbReference type="RefSeq" id="WP_377579811.1">
    <property type="nucleotide sequence ID" value="NZ_JBHTKA010000004.1"/>
</dbReference>
<evidence type="ECO:0000313" key="3">
    <source>
        <dbReference type="Proteomes" id="UP001597112"/>
    </source>
</evidence>